<dbReference type="EMBL" id="CP133620">
    <property type="protein sequence ID" value="WMV45360.1"/>
    <property type="molecule type" value="Genomic_DNA"/>
</dbReference>
<reference evidence="1" key="1">
    <citation type="submission" date="2023-08" db="EMBL/GenBank/DDBJ databases">
        <title>A de novo genome assembly of Solanum verrucosum Schlechtendal, a Mexican diploid species geographically isolated from the other diploid A-genome species in potato relatives.</title>
        <authorList>
            <person name="Hosaka K."/>
        </authorList>
    </citation>
    <scope>NUCLEOTIDE SEQUENCE</scope>
    <source>
        <tissue evidence="1">Young leaves</tissue>
    </source>
</reference>
<dbReference type="Proteomes" id="UP001234989">
    <property type="component" value="Chromosome 9"/>
</dbReference>
<keyword evidence="2" id="KW-1185">Reference proteome</keyword>
<proteinExistence type="predicted"/>
<dbReference type="AlphaFoldDB" id="A0AAF0UGJ4"/>
<name>A0AAF0UGJ4_SOLVR</name>
<sequence length="92" mass="10104">MRTHPKLEISLANSSHKTENPDCRTLHLGKCKQECYTYPKPQGGNSGGSSMLTCTRCGKKYDGKCLAGMDGCFNFGKSGHNMNDYLLLVITL</sequence>
<evidence type="ECO:0000313" key="1">
    <source>
        <dbReference type="EMBL" id="WMV45360.1"/>
    </source>
</evidence>
<organism evidence="1 2">
    <name type="scientific">Solanum verrucosum</name>
    <dbReference type="NCBI Taxonomy" id="315347"/>
    <lineage>
        <taxon>Eukaryota</taxon>
        <taxon>Viridiplantae</taxon>
        <taxon>Streptophyta</taxon>
        <taxon>Embryophyta</taxon>
        <taxon>Tracheophyta</taxon>
        <taxon>Spermatophyta</taxon>
        <taxon>Magnoliopsida</taxon>
        <taxon>eudicotyledons</taxon>
        <taxon>Gunneridae</taxon>
        <taxon>Pentapetalae</taxon>
        <taxon>asterids</taxon>
        <taxon>lamiids</taxon>
        <taxon>Solanales</taxon>
        <taxon>Solanaceae</taxon>
        <taxon>Solanoideae</taxon>
        <taxon>Solaneae</taxon>
        <taxon>Solanum</taxon>
    </lineage>
</organism>
<gene>
    <name evidence="1" type="ORF">MTR67_038745</name>
</gene>
<accession>A0AAF0UGJ4</accession>
<protein>
    <submittedName>
        <fullName evidence="1">Uncharacterized protein</fullName>
    </submittedName>
</protein>
<evidence type="ECO:0000313" key="2">
    <source>
        <dbReference type="Proteomes" id="UP001234989"/>
    </source>
</evidence>